<dbReference type="EMBL" id="OX465078">
    <property type="protein sequence ID" value="CAI9272908.1"/>
    <property type="molecule type" value="Genomic_DNA"/>
</dbReference>
<reference evidence="12" key="1">
    <citation type="submission" date="2023-04" db="EMBL/GenBank/DDBJ databases">
        <authorList>
            <person name="Vijverberg K."/>
            <person name="Xiong W."/>
            <person name="Schranz E."/>
        </authorList>
    </citation>
    <scope>NUCLEOTIDE SEQUENCE</scope>
</reference>
<accession>A0AA36DV86</accession>
<name>A0AA36DV86_LACSI</name>
<evidence type="ECO:0000256" key="6">
    <source>
        <dbReference type="ARBA" id="ARBA00023015"/>
    </source>
</evidence>
<evidence type="ECO:0000256" key="2">
    <source>
        <dbReference type="ARBA" id="ARBA00022723"/>
    </source>
</evidence>
<evidence type="ECO:0000256" key="4">
    <source>
        <dbReference type="ARBA" id="ARBA00022771"/>
    </source>
</evidence>
<evidence type="ECO:0000313" key="12">
    <source>
        <dbReference type="EMBL" id="CAI9272908.1"/>
    </source>
</evidence>
<feature type="region of interest" description="Disordered" evidence="10">
    <location>
        <begin position="1"/>
        <end position="27"/>
    </location>
</feature>
<feature type="region of interest" description="Disordered" evidence="10">
    <location>
        <begin position="252"/>
        <end position="306"/>
    </location>
</feature>
<dbReference type="Pfam" id="PF13912">
    <property type="entry name" value="zf-C2H2_6"/>
    <property type="match status" value="2"/>
</dbReference>
<dbReference type="PROSITE" id="PS00028">
    <property type="entry name" value="ZINC_FINGER_C2H2_1"/>
    <property type="match status" value="2"/>
</dbReference>
<evidence type="ECO:0000256" key="3">
    <source>
        <dbReference type="ARBA" id="ARBA00022737"/>
    </source>
</evidence>
<evidence type="ECO:0000313" key="13">
    <source>
        <dbReference type="Proteomes" id="UP001177003"/>
    </source>
</evidence>
<organism evidence="12 13">
    <name type="scientific">Lactuca saligna</name>
    <name type="common">Willowleaf lettuce</name>
    <dbReference type="NCBI Taxonomy" id="75948"/>
    <lineage>
        <taxon>Eukaryota</taxon>
        <taxon>Viridiplantae</taxon>
        <taxon>Streptophyta</taxon>
        <taxon>Embryophyta</taxon>
        <taxon>Tracheophyta</taxon>
        <taxon>Spermatophyta</taxon>
        <taxon>Magnoliopsida</taxon>
        <taxon>eudicotyledons</taxon>
        <taxon>Gunneridae</taxon>
        <taxon>Pentapetalae</taxon>
        <taxon>asterids</taxon>
        <taxon>campanulids</taxon>
        <taxon>Asterales</taxon>
        <taxon>Asteraceae</taxon>
        <taxon>Cichorioideae</taxon>
        <taxon>Cichorieae</taxon>
        <taxon>Lactucinae</taxon>
        <taxon>Lactuca</taxon>
    </lineage>
</organism>
<protein>
    <recommendedName>
        <fullName evidence="11">C2H2-type domain-containing protein</fullName>
    </recommendedName>
</protein>
<dbReference type="PROSITE" id="PS50157">
    <property type="entry name" value="ZINC_FINGER_C2H2_2"/>
    <property type="match status" value="2"/>
</dbReference>
<evidence type="ECO:0000256" key="10">
    <source>
        <dbReference type="SAM" id="MobiDB-lite"/>
    </source>
</evidence>
<dbReference type="SUPFAM" id="SSF57667">
    <property type="entry name" value="beta-beta-alpha zinc fingers"/>
    <property type="match status" value="1"/>
</dbReference>
<feature type="domain" description="C2H2-type" evidence="11">
    <location>
        <begin position="235"/>
        <end position="262"/>
    </location>
</feature>
<evidence type="ECO:0000256" key="5">
    <source>
        <dbReference type="ARBA" id="ARBA00022833"/>
    </source>
</evidence>
<dbReference type="PANTHER" id="PTHR26374">
    <property type="entry name" value="ZINC FINGER PROTEIN ZAT5"/>
    <property type="match status" value="1"/>
</dbReference>
<evidence type="ECO:0000256" key="8">
    <source>
        <dbReference type="ARBA" id="ARBA00023242"/>
    </source>
</evidence>
<dbReference type="GO" id="GO:0008270">
    <property type="term" value="F:zinc ion binding"/>
    <property type="evidence" value="ECO:0007669"/>
    <property type="project" value="UniProtKB-KW"/>
</dbReference>
<dbReference type="AlphaFoldDB" id="A0AA36DV86"/>
<sequence>MVAQIQRRRRKNIGEREGGGLVESPEDVPRVSKTAEGVVGVSVSVESPLWMVMGDRRCVEEERGWGTSYEPSYIYTTNALSLIQFTLFITTTNLLSLKPSHTTPVTRRMNFMQKSTAKTSHDRAHQIITGKRTEHQRPCSSLGMAPETTSSSYNGGAGCMFSYYTTGSSPTVSSDEEEEEDMANCLIMLAHSVSPAKENKSDLHCQKNEKLKNRKLTEMAATTTAGAKSDFQNYYECKTCNRIFPSFQALGGHRASHKKPKLSVEDRKSVSVKTESTAEDQPEVESKIITNQNKSPRPLTGHKNSKGKVHECSICGSEFLSGQALGGHMRRHRPPPVTNSQIAVSSNMDDTTTRANHSPTRSPAAPVLSLDLNLPAPEIAITEQEANEELYTYHIEDD</sequence>
<keyword evidence="13" id="KW-1185">Reference proteome</keyword>
<dbReference type="GO" id="GO:0005634">
    <property type="term" value="C:nucleus"/>
    <property type="evidence" value="ECO:0007669"/>
    <property type="project" value="UniProtKB-SubCell"/>
</dbReference>
<gene>
    <name evidence="12" type="ORF">LSALG_LOCUS13089</name>
</gene>
<keyword evidence="5" id="KW-0862">Zinc</keyword>
<comment type="subcellular location">
    <subcellularLocation>
        <location evidence="1">Nucleus</location>
    </subcellularLocation>
</comment>
<evidence type="ECO:0000259" key="11">
    <source>
        <dbReference type="PROSITE" id="PS50157"/>
    </source>
</evidence>
<feature type="compositionally biased region" description="Basic residues" evidence="10">
    <location>
        <begin position="1"/>
        <end position="11"/>
    </location>
</feature>
<evidence type="ECO:0000256" key="1">
    <source>
        <dbReference type="ARBA" id="ARBA00004123"/>
    </source>
</evidence>
<keyword evidence="8" id="KW-0539">Nucleus</keyword>
<dbReference type="InterPro" id="IPR013087">
    <property type="entry name" value="Znf_C2H2_type"/>
</dbReference>
<keyword evidence="4 9" id="KW-0863">Zinc-finger</keyword>
<keyword evidence="3" id="KW-0677">Repeat</keyword>
<keyword evidence="7" id="KW-0804">Transcription</keyword>
<feature type="domain" description="C2H2-type" evidence="11">
    <location>
        <begin position="310"/>
        <end position="332"/>
    </location>
</feature>
<keyword evidence="6" id="KW-0805">Transcription regulation</keyword>
<dbReference type="PANTHER" id="PTHR26374:SF451">
    <property type="entry name" value="ZINC FINGER, C2H2-LIKE PROTEIN-RELATED"/>
    <property type="match status" value="1"/>
</dbReference>
<dbReference type="SMART" id="SM00355">
    <property type="entry name" value="ZnF_C2H2"/>
    <property type="match status" value="2"/>
</dbReference>
<keyword evidence="2" id="KW-0479">Metal-binding</keyword>
<proteinExistence type="predicted"/>
<evidence type="ECO:0000256" key="9">
    <source>
        <dbReference type="PROSITE-ProRule" id="PRU00042"/>
    </source>
</evidence>
<evidence type="ECO:0000256" key="7">
    <source>
        <dbReference type="ARBA" id="ARBA00023163"/>
    </source>
</evidence>
<dbReference type="InterPro" id="IPR036236">
    <property type="entry name" value="Znf_C2H2_sf"/>
</dbReference>
<dbReference type="Proteomes" id="UP001177003">
    <property type="component" value="Chromosome 2"/>
</dbReference>
<dbReference type="Gene3D" id="3.30.160.60">
    <property type="entry name" value="Classic Zinc Finger"/>
    <property type="match status" value="1"/>
</dbReference>